<dbReference type="Proteomes" id="UP001497482">
    <property type="component" value="Chromosome 17"/>
</dbReference>
<keyword evidence="1" id="KW-1133">Transmembrane helix</keyword>
<protein>
    <submittedName>
        <fullName evidence="2">Uncharacterized protein</fullName>
    </submittedName>
</protein>
<keyword evidence="3" id="KW-1185">Reference proteome</keyword>
<evidence type="ECO:0000256" key="1">
    <source>
        <dbReference type="SAM" id="Phobius"/>
    </source>
</evidence>
<accession>A0AAV2KD83</accession>
<name>A0AAV2KD83_KNICA</name>
<organism evidence="2 3">
    <name type="scientific">Knipowitschia caucasica</name>
    <name type="common">Caucasian dwarf goby</name>
    <name type="synonym">Pomatoschistus caucasicus</name>
    <dbReference type="NCBI Taxonomy" id="637954"/>
    <lineage>
        <taxon>Eukaryota</taxon>
        <taxon>Metazoa</taxon>
        <taxon>Chordata</taxon>
        <taxon>Craniata</taxon>
        <taxon>Vertebrata</taxon>
        <taxon>Euteleostomi</taxon>
        <taxon>Actinopterygii</taxon>
        <taxon>Neopterygii</taxon>
        <taxon>Teleostei</taxon>
        <taxon>Neoteleostei</taxon>
        <taxon>Acanthomorphata</taxon>
        <taxon>Gobiaria</taxon>
        <taxon>Gobiiformes</taxon>
        <taxon>Gobioidei</taxon>
        <taxon>Gobiidae</taxon>
        <taxon>Gobiinae</taxon>
        <taxon>Knipowitschia</taxon>
    </lineage>
</organism>
<proteinExistence type="predicted"/>
<dbReference type="EMBL" id="OZ035839">
    <property type="protein sequence ID" value="CAL1586818.1"/>
    <property type="molecule type" value="Genomic_DNA"/>
</dbReference>
<keyword evidence="1" id="KW-0472">Membrane</keyword>
<sequence>MVLNITIEGCYHGNLEWFLLQMVASAIYYGAVCWAPGSTERDRSRLNKLVRRASSTLGCSLDSVEEVRDRRVLAKATSIMNNTSHCTGL</sequence>
<gene>
    <name evidence="2" type="ORF">KC01_LOCUS16808</name>
</gene>
<feature type="transmembrane region" description="Helical" evidence="1">
    <location>
        <begin position="17"/>
        <end position="35"/>
    </location>
</feature>
<reference evidence="2 3" key="1">
    <citation type="submission" date="2024-04" db="EMBL/GenBank/DDBJ databases">
        <authorList>
            <person name="Waldvogel A.-M."/>
            <person name="Schoenle A."/>
        </authorList>
    </citation>
    <scope>NUCLEOTIDE SEQUENCE [LARGE SCALE GENOMIC DNA]</scope>
</reference>
<evidence type="ECO:0000313" key="3">
    <source>
        <dbReference type="Proteomes" id="UP001497482"/>
    </source>
</evidence>
<keyword evidence="1" id="KW-0812">Transmembrane</keyword>
<evidence type="ECO:0000313" key="2">
    <source>
        <dbReference type="EMBL" id="CAL1586818.1"/>
    </source>
</evidence>
<dbReference type="AlphaFoldDB" id="A0AAV2KD83"/>